<comment type="caution">
    <text evidence="5">The sequence shown here is derived from an EMBL/GenBank/DDBJ whole genome shotgun (WGS) entry which is preliminary data.</text>
</comment>
<evidence type="ECO:0000313" key="6">
    <source>
        <dbReference type="Proteomes" id="UP000662088"/>
    </source>
</evidence>
<evidence type="ECO:0000313" key="5">
    <source>
        <dbReference type="EMBL" id="MBC5641187.1"/>
    </source>
</evidence>
<evidence type="ECO:0000256" key="3">
    <source>
        <dbReference type="ARBA" id="ARBA00022729"/>
    </source>
</evidence>
<keyword evidence="3" id="KW-0732">Signal</keyword>
<keyword evidence="6" id="KW-1185">Reference proteome</keyword>
<evidence type="ECO:0000256" key="2">
    <source>
        <dbReference type="ARBA" id="ARBA00022448"/>
    </source>
</evidence>
<dbReference type="RefSeq" id="WP_022211677.1">
    <property type="nucleotide sequence ID" value="NZ_JACOOQ010000027.1"/>
</dbReference>
<dbReference type="Proteomes" id="UP000662088">
    <property type="component" value="Unassembled WGS sequence"/>
</dbReference>
<organism evidence="5 6">
    <name type="scientific">Clostridium lentum</name>
    <dbReference type="NCBI Taxonomy" id="2763037"/>
    <lineage>
        <taxon>Bacteria</taxon>
        <taxon>Bacillati</taxon>
        <taxon>Bacillota</taxon>
        <taxon>Clostridia</taxon>
        <taxon>Eubacteriales</taxon>
        <taxon>Clostridiaceae</taxon>
        <taxon>Clostridium</taxon>
    </lineage>
</organism>
<feature type="domain" description="Solute-binding protein family 5" evidence="4">
    <location>
        <begin position="77"/>
        <end position="290"/>
    </location>
</feature>
<proteinExistence type="inferred from homology"/>
<dbReference type="GO" id="GO:1904680">
    <property type="term" value="F:peptide transmembrane transporter activity"/>
    <property type="evidence" value="ECO:0007669"/>
    <property type="project" value="TreeGrafter"/>
</dbReference>
<sequence>MKRLIITILITIATVVFLLGFIDKGNNGKEAEKDDIVYSINNIPDDMRNIASLNTRQQDIICAVSKGLIEIDSQGKMMPALAKSVEVTDNGIQYNFTIRDDVFWSDGKIITADDLVQFFREILTEENEDDIEALMNVYGARAYLENEGNFKETVAIWAQGNNLIMRLNSTDDDFLVQLSKPQYRLRKNVLSWEFINKNYTSLVYSGDYYISSIDDSKIILHRNEKSNGELPKVLSIVEDKSEDVALAAFEVGNRDIVVNPPRNQLQRLREQGKLITLPSNEAVYASFNLDESAIPINGRKKIYSLLDSAIRNYIENNESSMICAEGKYYRGEESSADKLQERKVLTNMDNSWKDEESIILVAENNVDNKELVNIISDWIDENTSYTLVVKLVDEEDIEGIIDEGYYDLIIFNWEVKNEDDVYRVIDEYNEDLSIETWQEENYFNIEDNIFNSYSILPLLFYNENIAVNNDITGLTLDCNGNINFSAIRK</sequence>
<evidence type="ECO:0000259" key="4">
    <source>
        <dbReference type="Pfam" id="PF00496"/>
    </source>
</evidence>
<dbReference type="InterPro" id="IPR000914">
    <property type="entry name" value="SBP_5_dom"/>
</dbReference>
<name>A0A8I0DQ59_9CLOT</name>
<accession>A0A8I0DQ59</accession>
<evidence type="ECO:0000256" key="1">
    <source>
        <dbReference type="ARBA" id="ARBA00005695"/>
    </source>
</evidence>
<protein>
    <submittedName>
        <fullName evidence="5">Peptide ABC transporter substrate-binding protein</fullName>
    </submittedName>
</protein>
<dbReference type="AlphaFoldDB" id="A0A8I0DQ59"/>
<gene>
    <name evidence="5" type="ORF">H8R92_12525</name>
</gene>
<dbReference type="GO" id="GO:0015833">
    <property type="term" value="P:peptide transport"/>
    <property type="evidence" value="ECO:0007669"/>
    <property type="project" value="TreeGrafter"/>
</dbReference>
<keyword evidence="2" id="KW-0813">Transport</keyword>
<dbReference type="Gene3D" id="3.40.190.10">
    <property type="entry name" value="Periplasmic binding protein-like II"/>
    <property type="match status" value="1"/>
</dbReference>
<dbReference type="EMBL" id="JACOOQ010000027">
    <property type="protein sequence ID" value="MBC5641187.1"/>
    <property type="molecule type" value="Genomic_DNA"/>
</dbReference>
<dbReference type="Pfam" id="PF00496">
    <property type="entry name" value="SBP_bac_5"/>
    <property type="match status" value="1"/>
</dbReference>
<dbReference type="InterPro" id="IPR039424">
    <property type="entry name" value="SBP_5"/>
</dbReference>
<comment type="similarity">
    <text evidence="1">Belongs to the bacterial solute-binding protein 5 family.</text>
</comment>
<reference evidence="5" key="1">
    <citation type="submission" date="2020-08" db="EMBL/GenBank/DDBJ databases">
        <title>Genome public.</title>
        <authorList>
            <person name="Liu C."/>
            <person name="Sun Q."/>
        </authorList>
    </citation>
    <scope>NUCLEOTIDE SEQUENCE</scope>
    <source>
        <strain evidence="5">NSJ-42</strain>
    </source>
</reference>
<dbReference type="SUPFAM" id="SSF53850">
    <property type="entry name" value="Periplasmic binding protein-like II"/>
    <property type="match status" value="1"/>
</dbReference>
<dbReference type="PANTHER" id="PTHR30290:SF9">
    <property type="entry name" value="OLIGOPEPTIDE-BINDING PROTEIN APPA"/>
    <property type="match status" value="1"/>
</dbReference>
<dbReference type="PANTHER" id="PTHR30290">
    <property type="entry name" value="PERIPLASMIC BINDING COMPONENT OF ABC TRANSPORTER"/>
    <property type="match status" value="1"/>
</dbReference>